<evidence type="ECO:0000313" key="1">
    <source>
        <dbReference type="EMBL" id="CAL1278612.1"/>
    </source>
</evidence>
<dbReference type="EMBL" id="CAXIEN010000114">
    <property type="protein sequence ID" value="CAL1278612.1"/>
    <property type="molecule type" value="Genomic_DNA"/>
</dbReference>
<dbReference type="Proteomes" id="UP001497382">
    <property type="component" value="Unassembled WGS sequence"/>
</dbReference>
<sequence>MSPEVSVFLRFKKVSYSKNKRIWTFSTNKVKGFSINTL</sequence>
<comment type="caution">
    <text evidence="1">The sequence shown here is derived from an EMBL/GenBank/DDBJ whole genome shotgun (WGS) entry which is preliminary data.</text>
</comment>
<keyword evidence="2" id="KW-1185">Reference proteome</keyword>
<reference evidence="1 2" key="1">
    <citation type="submission" date="2024-04" db="EMBL/GenBank/DDBJ databases">
        <authorList>
            <person name="Rising A."/>
            <person name="Reimegard J."/>
            <person name="Sonavane S."/>
            <person name="Akerstrom W."/>
            <person name="Nylinder S."/>
            <person name="Hedman E."/>
            <person name="Kallberg Y."/>
        </authorList>
    </citation>
    <scope>NUCLEOTIDE SEQUENCE [LARGE SCALE GENOMIC DNA]</scope>
</reference>
<protein>
    <recommendedName>
        <fullName evidence="3">Ribosomal protein L32</fullName>
    </recommendedName>
</protein>
<dbReference type="AlphaFoldDB" id="A0AAV2A4L2"/>
<evidence type="ECO:0000313" key="2">
    <source>
        <dbReference type="Proteomes" id="UP001497382"/>
    </source>
</evidence>
<name>A0AAV2A4L2_9ARAC</name>
<accession>A0AAV2A4L2</accession>
<proteinExistence type="predicted"/>
<evidence type="ECO:0008006" key="3">
    <source>
        <dbReference type="Google" id="ProtNLM"/>
    </source>
</evidence>
<feature type="non-terminal residue" evidence="1">
    <location>
        <position position="38"/>
    </location>
</feature>
<organism evidence="1 2">
    <name type="scientific">Larinioides sclopetarius</name>
    <dbReference type="NCBI Taxonomy" id="280406"/>
    <lineage>
        <taxon>Eukaryota</taxon>
        <taxon>Metazoa</taxon>
        <taxon>Ecdysozoa</taxon>
        <taxon>Arthropoda</taxon>
        <taxon>Chelicerata</taxon>
        <taxon>Arachnida</taxon>
        <taxon>Araneae</taxon>
        <taxon>Araneomorphae</taxon>
        <taxon>Entelegynae</taxon>
        <taxon>Araneoidea</taxon>
        <taxon>Araneidae</taxon>
        <taxon>Larinioides</taxon>
    </lineage>
</organism>
<gene>
    <name evidence="1" type="ORF">LARSCL_LOCUS9885</name>
</gene>